<dbReference type="Pfam" id="PF10944">
    <property type="entry name" value="DUF2630"/>
    <property type="match status" value="1"/>
</dbReference>
<reference evidence="2 3" key="1">
    <citation type="submission" date="2018-11" db="EMBL/GenBank/DDBJ databases">
        <title>Gordonia insulae sp. nov., isolated from an island soil.</title>
        <authorList>
            <person name="Kim Y.S."/>
            <person name="Kim S.B."/>
        </authorList>
    </citation>
    <scope>NUCLEOTIDE SEQUENCE [LARGE SCALE GENOMIC DNA]</scope>
    <source>
        <strain evidence="2 3">MMS17-SY073</strain>
    </source>
</reference>
<dbReference type="EMBL" id="CP033972">
    <property type="protein sequence ID" value="AZG48602.1"/>
    <property type="molecule type" value="Genomic_DNA"/>
</dbReference>
<dbReference type="Proteomes" id="UP000271469">
    <property type="component" value="Chromosome"/>
</dbReference>
<organism evidence="2 3">
    <name type="scientific">Gordonia insulae</name>
    <dbReference type="NCBI Taxonomy" id="2420509"/>
    <lineage>
        <taxon>Bacteria</taxon>
        <taxon>Bacillati</taxon>
        <taxon>Actinomycetota</taxon>
        <taxon>Actinomycetes</taxon>
        <taxon>Mycobacteriales</taxon>
        <taxon>Gordoniaceae</taxon>
        <taxon>Gordonia</taxon>
    </lineage>
</organism>
<evidence type="ECO:0008006" key="4">
    <source>
        <dbReference type="Google" id="ProtNLM"/>
    </source>
</evidence>
<evidence type="ECO:0000256" key="1">
    <source>
        <dbReference type="SAM" id="MobiDB-lite"/>
    </source>
</evidence>
<keyword evidence="3" id="KW-1185">Reference proteome</keyword>
<dbReference type="KEGG" id="gom:D7316_05220"/>
<dbReference type="OrthoDB" id="7376174at2"/>
<proteinExistence type="predicted"/>
<evidence type="ECO:0000313" key="3">
    <source>
        <dbReference type="Proteomes" id="UP000271469"/>
    </source>
</evidence>
<accession>A0A3G8JVI9</accession>
<evidence type="ECO:0000313" key="2">
    <source>
        <dbReference type="EMBL" id="AZG48602.1"/>
    </source>
</evidence>
<dbReference type="AlphaFoldDB" id="A0A3G8JVI9"/>
<name>A0A3G8JVI9_9ACTN</name>
<sequence length="82" mass="9412">MATDKSIHTHITELISEEHDLRDRLGRGEITRAEENSRLQALEISLDQCWDLLRQRQARRDAGADPDDASVRPADVVEKYLD</sequence>
<gene>
    <name evidence="2" type="ORF">D7316_05220</name>
</gene>
<dbReference type="RefSeq" id="WP_124710783.1">
    <property type="nucleotide sequence ID" value="NZ_CP033972.1"/>
</dbReference>
<feature type="region of interest" description="Disordered" evidence="1">
    <location>
        <begin position="58"/>
        <end position="82"/>
    </location>
</feature>
<protein>
    <recommendedName>
        <fullName evidence="4">DUF2630 domain-containing protein</fullName>
    </recommendedName>
</protein>
<dbReference type="InterPro" id="IPR020311">
    <property type="entry name" value="Uncharacterised_Rv0898c"/>
</dbReference>